<dbReference type="InterPro" id="IPR011856">
    <property type="entry name" value="tRNA_endonuc-like_dom_sf"/>
</dbReference>
<gene>
    <name evidence="3" type="ORF">GGQ98_001328</name>
</gene>
<dbReference type="InterPro" id="IPR011335">
    <property type="entry name" value="Restrct_endonuc-II-like"/>
</dbReference>
<accession>A0A7W7F6G3</accession>
<comment type="similarity">
    <text evidence="1 2">Belongs to the UPF0102 family.</text>
</comment>
<name>A0A7W7F6G3_9SPHN</name>
<dbReference type="NCBIfam" id="NF009151">
    <property type="entry name" value="PRK12497.1-5"/>
    <property type="match status" value="1"/>
</dbReference>
<dbReference type="PANTHER" id="PTHR34039">
    <property type="entry name" value="UPF0102 PROTEIN YRAN"/>
    <property type="match status" value="1"/>
</dbReference>
<evidence type="ECO:0000256" key="2">
    <source>
        <dbReference type="HAMAP-Rule" id="MF_00048"/>
    </source>
</evidence>
<keyword evidence="3" id="KW-0540">Nuclease</keyword>
<sequence length="119" mass="13251">MKRQAAERHGRRAERIAALWLKLKGYRILGQRIRTPAGEIDIVARRGRLLAFVEVKARNSDLDASAALEPARLRRVTRAANLVLGRYIAGCDGARIDALVISKGRLPRHFEGVVDGDWA</sequence>
<dbReference type="Proteomes" id="UP000566324">
    <property type="component" value="Unassembled WGS sequence"/>
</dbReference>
<evidence type="ECO:0000313" key="4">
    <source>
        <dbReference type="Proteomes" id="UP000566324"/>
    </source>
</evidence>
<dbReference type="Gene3D" id="3.40.1350.10">
    <property type="match status" value="1"/>
</dbReference>
<dbReference type="HAMAP" id="MF_00048">
    <property type="entry name" value="UPF0102"/>
    <property type="match status" value="1"/>
</dbReference>
<dbReference type="GO" id="GO:0004519">
    <property type="term" value="F:endonuclease activity"/>
    <property type="evidence" value="ECO:0007669"/>
    <property type="project" value="UniProtKB-KW"/>
</dbReference>
<dbReference type="InterPro" id="IPR003509">
    <property type="entry name" value="UPF0102_YraN-like"/>
</dbReference>
<evidence type="ECO:0000256" key="1">
    <source>
        <dbReference type="ARBA" id="ARBA00006738"/>
    </source>
</evidence>
<dbReference type="GO" id="GO:0003676">
    <property type="term" value="F:nucleic acid binding"/>
    <property type="evidence" value="ECO:0007669"/>
    <property type="project" value="InterPro"/>
</dbReference>
<comment type="caution">
    <text evidence="3">The sequence shown here is derived from an EMBL/GenBank/DDBJ whole genome shotgun (WGS) entry which is preliminary data.</text>
</comment>
<dbReference type="AlphaFoldDB" id="A0A7W7F6G3"/>
<dbReference type="Pfam" id="PF02021">
    <property type="entry name" value="UPF0102"/>
    <property type="match status" value="1"/>
</dbReference>
<proteinExistence type="inferred from homology"/>
<dbReference type="SUPFAM" id="SSF52980">
    <property type="entry name" value="Restriction endonuclease-like"/>
    <property type="match status" value="1"/>
</dbReference>
<protein>
    <recommendedName>
        <fullName evidence="2">UPF0102 protein GGQ98_001328</fullName>
    </recommendedName>
</protein>
<evidence type="ECO:0000313" key="3">
    <source>
        <dbReference type="EMBL" id="MBB4631714.1"/>
    </source>
</evidence>
<keyword evidence="4" id="KW-1185">Reference proteome</keyword>
<keyword evidence="3" id="KW-0255">Endonuclease</keyword>
<dbReference type="PANTHER" id="PTHR34039:SF1">
    <property type="entry name" value="UPF0102 PROTEIN YRAN"/>
    <property type="match status" value="1"/>
</dbReference>
<reference evidence="3 4" key="1">
    <citation type="submission" date="2020-08" db="EMBL/GenBank/DDBJ databases">
        <title>Genomic Encyclopedia of Type Strains, Phase IV (KMG-IV): sequencing the most valuable type-strain genomes for metagenomic binning, comparative biology and taxonomic classification.</title>
        <authorList>
            <person name="Goeker M."/>
        </authorList>
    </citation>
    <scope>NUCLEOTIDE SEQUENCE [LARGE SCALE GENOMIC DNA]</scope>
    <source>
        <strain evidence="3 4">DSM 17328</strain>
    </source>
</reference>
<dbReference type="RefSeq" id="WP_184066895.1">
    <property type="nucleotide sequence ID" value="NZ_JACHNZ010000012.1"/>
</dbReference>
<organism evidence="3 4">
    <name type="scientific">Sphingosinicella soli</name>
    <dbReference type="NCBI Taxonomy" id="333708"/>
    <lineage>
        <taxon>Bacteria</taxon>
        <taxon>Pseudomonadati</taxon>
        <taxon>Pseudomonadota</taxon>
        <taxon>Alphaproteobacteria</taxon>
        <taxon>Sphingomonadales</taxon>
        <taxon>Sphingosinicellaceae</taxon>
        <taxon>Sphingosinicella</taxon>
    </lineage>
</organism>
<keyword evidence="3" id="KW-0378">Hydrolase</keyword>
<dbReference type="EMBL" id="JACHNZ010000012">
    <property type="protein sequence ID" value="MBB4631714.1"/>
    <property type="molecule type" value="Genomic_DNA"/>
</dbReference>